<sequence>MAIPQHELYTGKVIPSRFITFQPIIAVVLNGLALIDDNHPELSGGVCEGPQSNPFACC</sequence>
<dbReference type="AlphaFoldDB" id="A0A382RPG5"/>
<evidence type="ECO:0000313" key="1">
    <source>
        <dbReference type="EMBL" id="SVC98967.1"/>
    </source>
</evidence>
<dbReference type="EMBL" id="UINC01122879">
    <property type="protein sequence ID" value="SVC98967.1"/>
    <property type="molecule type" value="Genomic_DNA"/>
</dbReference>
<reference evidence="1" key="1">
    <citation type="submission" date="2018-05" db="EMBL/GenBank/DDBJ databases">
        <authorList>
            <person name="Lanie J.A."/>
            <person name="Ng W.-L."/>
            <person name="Kazmierczak K.M."/>
            <person name="Andrzejewski T.M."/>
            <person name="Davidsen T.M."/>
            <person name="Wayne K.J."/>
            <person name="Tettelin H."/>
            <person name="Glass J.I."/>
            <person name="Rusch D."/>
            <person name="Podicherti R."/>
            <person name="Tsui H.-C.T."/>
            <person name="Winkler M.E."/>
        </authorList>
    </citation>
    <scope>NUCLEOTIDE SEQUENCE</scope>
</reference>
<organism evidence="1">
    <name type="scientific">marine metagenome</name>
    <dbReference type="NCBI Taxonomy" id="408172"/>
    <lineage>
        <taxon>unclassified sequences</taxon>
        <taxon>metagenomes</taxon>
        <taxon>ecological metagenomes</taxon>
    </lineage>
</organism>
<name>A0A382RPG5_9ZZZZ</name>
<accession>A0A382RPG5</accession>
<gene>
    <name evidence="1" type="ORF">METZ01_LOCUS351821</name>
</gene>
<protein>
    <submittedName>
        <fullName evidence="1">Uncharacterized protein</fullName>
    </submittedName>
</protein>
<proteinExistence type="predicted"/>